<keyword evidence="3" id="KW-1185">Reference proteome</keyword>
<reference evidence="3" key="1">
    <citation type="journal article" date="2018" name="Nat. Microbiol.">
        <title>Leveraging single-cell genomics to expand the fungal tree of life.</title>
        <authorList>
            <person name="Ahrendt S.R."/>
            <person name="Quandt C.A."/>
            <person name="Ciobanu D."/>
            <person name="Clum A."/>
            <person name="Salamov A."/>
            <person name="Andreopoulos B."/>
            <person name="Cheng J.F."/>
            <person name="Woyke T."/>
            <person name="Pelin A."/>
            <person name="Henrissat B."/>
            <person name="Reynolds N.K."/>
            <person name="Benny G.L."/>
            <person name="Smith M.E."/>
            <person name="James T.Y."/>
            <person name="Grigoriev I.V."/>
        </authorList>
    </citation>
    <scope>NUCLEOTIDE SEQUENCE [LARGE SCALE GENOMIC DNA]</scope>
    <source>
        <strain evidence="3">Benny S71-1</strain>
    </source>
</reference>
<feature type="compositionally biased region" description="Low complexity" evidence="1">
    <location>
        <begin position="171"/>
        <end position="191"/>
    </location>
</feature>
<sequence length="357" mass="38306">MSATMTEQHGYMPSSYPNNGDSNHHHSHRQHHHHHHSNYNNHTTTTSHPAEHDDPSVASRASLSGPRPLPVPPSPSSYPPPPSYPPSGPMADDGQAYYARSSSPMPPPPPPHGQHGAAAAAYRPGVRSRSSSVRSFGSHGPRGDVPSRTNSPMPRPPPPAHAPPPPHQHAYHPSAPTAQRPAPNTTATAAAAPPPAQRAHWEISNAQPYENSAASAMPPFRPTMPMPEPARPPSSFVRIEKWLDQTEISAEGDPEPLLSPTIEEHPHAEETSYDHAHANAPRPRMEAPRPSMDQSGRPSFDRSRSPYQYEGRADEYGTSPPSHGPAAAAAAQGQPPPNPGMHLPAMAPPPIQTHNLS</sequence>
<feature type="compositionally biased region" description="Pro residues" evidence="1">
    <location>
        <begin position="67"/>
        <end position="88"/>
    </location>
</feature>
<feature type="non-terminal residue" evidence="2">
    <location>
        <position position="357"/>
    </location>
</feature>
<evidence type="ECO:0000256" key="1">
    <source>
        <dbReference type="SAM" id="MobiDB-lite"/>
    </source>
</evidence>
<evidence type="ECO:0000313" key="2">
    <source>
        <dbReference type="EMBL" id="RKP27353.1"/>
    </source>
</evidence>
<dbReference type="EMBL" id="KZ989222">
    <property type="protein sequence ID" value="RKP27353.1"/>
    <property type="molecule type" value="Genomic_DNA"/>
</dbReference>
<feature type="compositionally biased region" description="Pro residues" evidence="1">
    <location>
        <begin position="153"/>
        <end position="167"/>
    </location>
</feature>
<feature type="compositionally biased region" description="Pro residues" evidence="1">
    <location>
        <begin position="219"/>
        <end position="232"/>
    </location>
</feature>
<dbReference type="AlphaFoldDB" id="A0A4P9Z463"/>
<name>A0A4P9Z463_9FUNG</name>
<feature type="region of interest" description="Disordered" evidence="1">
    <location>
        <begin position="1"/>
        <end position="357"/>
    </location>
</feature>
<dbReference type="Proteomes" id="UP000278143">
    <property type="component" value="Unassembled WGS sequence"/>
</dbReference>
<feature type="compositionally biased region" description="Basic and acidic residues" evidence="1">
    <location>
        <begin position="262"/>
        <end position="287"/>
    </location>
</feature>
<feature type="compositionally biased region" description="Low complexity" evidence="1">
    <location>
        <begin position="319"/>
        <end position="333"/>
    </location>
</feature>
<proteinExistence type="predicted"/>
<accession>A0A4P9Z463</accession>
<gene>
    <name evidence="2" type="ORF">SYNPS1DRAFT_26995</name>
</gene>
<protein>
    <submittedName>
        <fullName evidence="2">Uncharacterized protein</fullName>
    </submittedName>
</protein>
<feature type="compositionally biased region" description="Low complexity" evidence="1">
    <location>
        <begin position="38"/>
        <end position="48"/>
    </location>
</feature>
<feature type="compositionally biased region" description="Polar residues" evidence="1">
    <location>
        <begin position="204"/>
        <end position="214"/>
    </location>
</feature>
<organism evidence="2 3">
    <name type="scientific">Syncephalis pseudoplumigaleata</name>
    <dbReference type="NCBI Taxonomy" id="1712513"/>
    <lineage>
        <taxon>Eukaryota</taxon>
        <taxon>Fungi</taxon>
        <taxon>Fungi incertae sedis</taxon>
        <taxon>Zoopagomycota</taxon>
        <taxon>Zoopagomycotina</taxon>
        <taxon>Zoopagomycetes</taxon>
        <taxon>Zoopagales</taxon>
        <taxon>Piptocephalidaceae</taxon>
        <taxon>Syncephalis</taxon>
    </lineage>
</organism>
<feature type="compositionally biased region" description="Low complexity" evidence="1">
    <location>
        <begin position="113"/>
        <end position="135"/>
    </location>
</feature>
<feature type="compositionally biased region" description="Basic residues" evidence="1">
    <location>
        <begin position="25"/>
        <end position="37"/>
    </location>
</feature>
<evidence type="ECO:0000313" key="3">
    <source>
        <dbReference type="Proteomes" id="UP000278143"/>
    </source>
</evidence>